<comment type="caution">
    <text evidence="1">The sequence shown here is derived from an EMBL/GenBank/DDBJ whole genome shotgun (WGS) entry which is preliminary data.</text>
</comment>
<keyword evidence="2" id="KW-1185">Reference proteome</keyword>
<reference evidence="1 2" key="1">
    <citation type="submission" date="2024-07" db="EMBL/GenBank/DDBJ databases">
        <title>Molecular mechanisms and environmental adaptations of flagellar loss and biofilm growth of Rhodanobacter under environmental stress.</title>
        <authorList>
            <person name="Chen M."/>
        </authorList>
    </citation>
    <scope>NUCLEOTIDE SEQUENCE [LARGE SCALE GENOMIC DNA]</scope>
    <source>
        <strain evidence="1 2">RS22</strain>
    </source>
</reference>
<protein>
    <submittedName>
        <fullName evidence="1">Uncharacterized protein</fullName>
    </submittedName>
</protein>
<dbReference type="EMBL" id="JBGBPY010000002">
    <property type="protein sequence ID" value="MEY2184385.1"/>
    <property type="molecule type" value="Genomic_DNA"/>
</dbReference>
<sequence length="73" mass="8064">MSALAWWKSAASDSWTHKVNECFKTNQPFGVIALPSFQLVDLLGELFDPIIQDDRFANAFEDVAHRGHAASSG</sequence>
<evidence type="ECO:0000313" key="2">
    <source>
        <dbReference type="Proteomes" id="UP001562159"/>
    </source>
</evidence>
<proteinExistence type="predicted"/>
<organism evidence="1 2">
    <name type="scientific">Rhodanobacter humi</name>
    <dbReference type="NCBI Taxonomy" id="1888173"/>
    <lineage>
        <taxon>Bacteria</taxon>
        <taxon>Pseudomonadati</taxon>
        <taxon>Pseudomonadota</taxon>
        <taxon>Gammaproteobacteria</taxon>
        <taxon>Lysobacterales</taxon>
        <taxon>Rhodanobacteraceae</taxon>
        <taxon>Rhodanobacter</taxon>
    </lineage>
</organism>
<evidence type="ECO:0000313" key="1">
    <source>
        <dbReference type="EMBL" id="MEY2184385.1"/>
    </source>
</evidence>
<dbReference type="Proteomes" id="UP001562159">
    <property type="component" value="Unassembled WGS sequence"/>
</dbReference>
<gene>
    <name evidence="1" type="ORF">AB7878_18410</name>
</gene>
<name>A0ABV4AWJ6_9GAMM</name>
<accession>A0ABV4AWJ6</accession>